<name>A0A6C0K0Y8_9ZZZZ</name>
<feature type="compositionally biased region" description="Basic residues" evidence="1">
    <location>
        <begin position="1"/>
        <end position="11"/>
    </location>
</feature>
<sequence>MPNHKTQKVGSRRQVWNGGAEQTVGGLRKDDLLRNKYGRIVSKKRHETMRKRV</sequence>
<accession>A0A6C0K0Y8</accession>
<dbReference type="Pfam" id="PF19060">
    <property type="entry name" value="DVNP"/>
    <property type="match status" value="1"/>
</dbReference>
<dbReference type="AlphaFoldDB" id="A0A6C0K0Y8"/>
<proteinExistence type="predicted"/>
<dbReference type="GO" id="GO:0003677">
    <property type="term" value="F:DNA binding"/>
    <property type="evidence" value="ECO:0007669"/>
    <property type="project" value="InterPro"/>
</dbReference>
<dbReference type="InterPro" id="IPR043928">
    <property type="entry name" value="DNVP"/>
</dbReference>
<evidence type="ECO:0000313" key="2">
    <source>
        <dbReference type="EMBL" id="QHU09828.1"/>
    </source>
</evidence>
<protein>
    <submittedName>
        <fullName evidence="2">Uncharacterized protein</fullName>
    </submittedName>
</protein>
<dbReference type="EMBL" id="MN740746">
    <property type="protein sequence ID" value="QHU09828.1"/>
    <property type="molecule type" value="Genomic_DNA"/>
</dbReference>
<reference evidence="2" key="1">
    <citation type="journal article" date="2020" name="Nature">
        <title>Giant virus diversity and host interactions through global metagenomics.</title>
        <authorList>
            <person name="Schulz F."/>
            <person name="Roux S."/>
            <person name="Paez-Espino D."/>
            <person name="Jungbluth S."/>
            <person name="Walsh D.A."/>
            <person name="Denef V.J."/>
            <person name="McMahon K.D."/>
            <person name="Konstantinidis K.T."/>
            <person name="Eloe-Fadrosh E.A."/>
            <person name="Kyrpides N.C."/>
            <person name="Woyke T."/>
        </authorList>
    </citation>
    <scope>NUCLEOTIDE SEQUENCE</scope>
    <source>
        <strain evidence="2">GVMAG-S-1101164-164</strain>
    </source>
</reference>
<evidence type="ECO:0000256" key="1">
    <source>
        <dbReference type="SAM" id="MobiDB-lite"/>
    </source>
</evidence>
<feature type="region of interest" description="Disordered" evidence="1">
    <location>
        <begin position="1"/>
        <end position="20"/>
    </location>
</feature>
<dbReference type="GO" id="GO:0051276">
    <property type="term" value="P:chromosome organization"/>
    <property type="evidence" value="ECO:0007669"/>
    <property type="project" value="InterPro"/>
</dbReference>
<organism evidence="2">
    <name type="scientific">viral metagenome</name>
    <dbReference type="NCBI Taxonomy" id="1070528"/>
    <lineage>
        <taxon>unclassified sequences</taxon>
        <taxon>metagenomes</taxon>
        <taxon>organismal metagenomes</taxon>
    </lineage>
</organism>